<dbReference type="Gene3D" id="1.10.10.60">
    <property type="entry name" value="Homeodomain-like"/>
    <property type="match status" value="1"/>
</dbReference>
<dbReference type="PANTHER" id="PTHR43479:SF11">
    <property type="entry name" value="ACREF_ENVCD OPERON REPRESSOR-RELATED"/>
    <property type="match status" value="1"/>
</dbReference>
<evidence type="ECO:0000256" key="3">
    <source>
        <dbReference type="PROSITE-ProRule" id="PRU00335"/>
    </source>
</evidence>
<dbReference type="Proteomes" id="UP001357223">
    <property type="component" value="Chromosome"/>
</dbReference>
<keyword evidence="1" id="KW-0678">Repressor</keyword>
<feature type="domain" description="HTH tetR-type" evidence="4">
    <location>
        <begin position="3"/>
        <end position="63"/>
    </location>
</feature>
<protein>
    <submittedName>
        <fullName evidence="5">Forespore capture DNA-binding protein RefZ</fullName>
    </submittedName>
</protein>
<dbReference type="GO" id="GO:0003677">
    <property type="term" value="F:DNA binding"/>
    <property type="evidence" value="ECO:0007669"/>
    <property type="project" value="UniProtKB-KW"/>
</dbReference>
<dbReference type="EMBL" id="CP137640">
    <property type="protein sequence ID" value="WVX80197.1"/>
    <property type="molecule type" value="Genomic_DNA"/>
</dbReference>
<dbReference type="RefSeq" id="WP_338449126.1">
    <property type="nucleotide sequence ID" value="NZ_CP137640.1"/>
</dbReference>
<dbReference type="InterPro" id="IPR009057">
    <property type="entry name" value="Homeodomain-like_sf"/>
</dbReference>
<evidence type="ECO:0000259" key="4">
    <source>
        <dbReference type="PROSITE" id="PS50977"/>
    </source>
</evidence>
<dbReference type="InterPro" id="IPR001647">
    <property type="entry name" value="HTH_TetR"/>
</dbReference>
<dbReference type="Pfam" id="PF00440">
    <property type="entry name" value="TetR_N"/>
    <property type="match status" value="1"/>
</dbReference>
<dbReference type="InterPro" id="IPR050624">
    <property type="entry name" value="HTH-type_Tx_Regulator"/>
</dbReference>
<evidence type="ECO:0000256" key="2">
    <source>
        <dbReference type="ARBA" id="ARBA00023125"/>
    </source>
</evidence>
<dbReference type="PANTHER" id="PTHR43479">
    <property type="entry name" value="ACREF/ENVCD OPERON REPRESSOR-RELATED"/>
    <property type="match status" value="1"/>
</dbReference>
<name>A0ABZ2CDU4_9BACI</name>
<dbReference type="PRINTS" id="PR00455">
    <property type="entry name" value="HTHTETR"/>
</dbReference>
<dbReference type="Gene3D" id="1.10.357.10">
    <property type="entry name" value="Tetracycline Repressor, domain 2"/>
    <property type="match status" value="1"/>
</dbReference>
<dbReference type="NCBIfam" id="NF037937">
    <property type="entry name" value="septum_RefZ"/>
    <property type="match status" value="1"/>
</dbReference>
<dbReference type="PROSITE" id="PS50977">
    <property type="entry name" value="HTH_TETR_2"/>
    <property type="match status" value="1"/>
</dbReference>
<evidence type="ECO:0000256" key="1">
    <source>
        <dbReference type="ARBA" id="ARBA00022491"/>
    </source>
</evidence>
<organism evidence="5 6">
    <name type="scientific">Niallia oryzisoli</name>
    <dbReference type="NCBI Taxonomy" id="1737571"/>
    <lineage>
        <taxon>Bacteria</taxon>
        <taxon>Bacillati</taxon>
        <taxon>Bacillota</taxon>
        <taxon>Bacilli</taxon>
        <taxon>Bacillales</taxon>
        <taxon>Bacillaceae</taxon>
        <taxon>Niallia</taxon>
    </lineage>
</organism>
<feature type="DNA-binding region" description="H-T-H motif" evidence="3">
    <location>
        <begin position="26"/>
        <end position="45"/>
    </location>
</feature>
<evidence type="ECO:0000313" key="6">
    <source>
        <dbReference type="Proteomes" id="UP001357223"/>
    </source>
</evidence>
<gene>
    <name evidence="5" type="primary">refZ</name>
    <name evidence="5" type="ORF">R4Z09_23380</name>
</gene>
<dbReference type="SUPFAM" id="SSF48498">
    <property type="entry name" value="Tetracyclin repressor-like, C-terminal domain"/>
    <property type="match status" value="1"/>
</dbReference>
<keyword evidence="2 3" id="KW-0238">DNA-binding</keyword>
<sequence length="241" mass="28042">MKKNSKEEIIQAAIFLFNTKGFQGTSVRDIAGKAKVNVANIAYYFQNKNGLLEYCFTHYYEEYLKELEKGMAVLEADAFACIKKVVQNIVHFQSMNLHLTRFILRELSLDTQVVREMMSTYLTKERYLLSEILEKGISHQEFKKVNINFFIIQLKGLLSMPFLNSQYISEVLHLFPHEKYFAEKYILEITSWLEGILIPSSKTLKQYNEAVPPLTLKNVPVRRSKQKQAGGGSLRYILERH</sequence>
<keyword evidence="6" id="KW-1185">Reference proteome</keyword>
<evidence type="ECO:0000313" key="5">
    <source>
        <dbReference type="EMBL" id="WVX80197.1"/>
    </source>
</evidence>
<proteinExistence type="predicted"/>
<dbReference type="InterPro" id="IPR036271">
    <property type="entry name" value="Tet_transcr_reg_TetR-rel_C_sf"/>
</dbReference>
<dbReference type="SUPFAM" id="SSF46689">
    <property type="entry name" value="Homeodomain-like"/>
    <property type="match status" value="1"/>
</dbReference>
<reference evidence="5 6" key="1">
    <citation type="submission" date="2023-10" db="EMBL/GenBank/DDBJ databases">
        <title>Niallia locisalis sp.nov. isolated from a salt pond sample.</title>
        <authorList>
            <person name="Li X.-J."/>
            <person name="Dong L."/>
        </authorList>
    </citation>
    <scope>NUCLEOTIDE SEQUENCE [LARGE SCALE GENOMIC DNA]</scope>
    <source>
        <strain evidence="5 6">DSM 29761</strain>
    </source>
</reference>
<accession>A0ABZ2CDU4</accession>